<feature type="compositionally biased region" description="Basic and acidic residues" evidence="1">
    <location>
        <begin position="117"/>
        <end position="133"/>
    </location>
</feature>
<organism evidence="2 3">
    <name type="scientific">Pleurodeles waltl</name>
    <name type="common">Iberian ribbed newt</name>
    <dbReference type="NCBI Taxonomy" id="8319"/>
    <lineage>
        <taxon>Eukaryota</taxon>
        <taxon>Metazoa</taxon>
        <taxon>Chordata</taxon>
        <taxon>Craniata</taxon>
        <taxon>Vertebrata</taxon>
        <taxon>Euteleostomi</taxon>
        <taxon>Amphibia</taxon>
        <taxon>Batrachia</taxon>
        <taxon>Caudata</taxon>
        <taxon>Salamandroidea</taxon>
        <taxon>Salamandridae</taxon>
        <taxon>Pleurodelinae</taxon>
        <taxon>Pleurodeles</taxon>
    </lineage>
</organism>
<feature type="compositionally biased region" description="Polar residues" evidence="1">
    <location>
        <begin position="79"/>
        <end position="91"/>
    </location>
</feature>
<name>A0AAV7VNQ9_PLEWA</name>
<evidence type="ECO:0000313" key="2">
    <source>
        <dbReference type="EMBL" id="KAJ1203313.1"/>
    </source>
</evidence>
<dbReference type="EMBL" id="JANPWB010000003">
    <property type="protein sequence ID" value="KAJ1203313.1"/>
    <property type="molecule type" value="Genomic_DNA"/>
</dbReference>
<evidence type="ECO:0000256" key="1">
    <source>
        <dbReference type="SAM" id="MobiDB-lite"/>
    </source>
</evidence>
<reference evidence="2" key="1">
    <citation type="journal article" date="2022" name="bioRxiv">
        <title>Sequencing and chromosome-scale assembly of the giantPleurodeles waltlgenome.</title>
        <authorList>
            <person name="Brown T."/>
            <person name="Elewa A."/>
            <person name="Iarovenko S."/>
            <person name="Subramanian E."/>
            <person name="Araus A.J."/>
            <person name="Petzold A."/>
            <person name="Susuki M."/>
            <person name="Suzuki K.-i.T."/>
            <person name="Hayashi T."/>
            <person name="Toyoda A."/>
            <person name="Oliveira C."/>
            <person name="Osipova E."/>
            <person name="Leigh N.D."/>
            <person name="Simon A."/>
            <person name="Yun M.H."/>
        </authorList>
    </citation>
    <scope>NUCLEOTIDE SEQUENCE</scope>
    <source>
        <strain evidence="2">20211129_DDA</strain>
        <tissue evidence="2">Liver</tissue>
    </source>
</reference>
<accession>A0AAV7VNQ9</accession>
<proteinExistence type="predicted"/>
<protein>
    <submittedName>
        <fullName evidence="2">Uncharacterized protein</fullName>
    </submittedName>
</protein>
<feature type="region of interest" description="Disordered" evidence="1">
    <location>
        <begin position="37"/>
        <end position="133"/>
    </location>
</feature>
<keyword evidence="3" id="KW-1185">Reference proteome</keyword>
<dbReference type="AlphaFoldDB" id="A0AAV7VNQ9"/>
<comment type="caution">
    <text evidence="2">The sequence shown here is derived from an EMBL/GenBank/DDBJ whole genome shotgun (WGS) entry which is preliminary data.</text>
</comment>
<dbReference type="Proteomes" id="UP001066276">
    <property type="component" value="Chromosome 2_1"/>
</dbReference>
<feature type="compositionally biased region" description="Basic and acidic residues" evidence="1">
    <location>
        <begin position="48"/>
        <end position="59"/>
    </location>
</feature>
<gene>
    <name evidence="2" type="ORF">NDU88_007101</name>
</gene>
<sequence>MRGAGEAMCRHRSFGYRQCIGSEPHKVRGALGARRVVKATQEATASEEDLRTRRGEEAGRGLGPAAERSGPVGLCRPSPLQQSGDYLWTTQEVEEASSSRRPAVPEKTGVEIASETHPPRDQREERLVWDLDG</sequence>
<evidence type="ECO:0000313" key="3">
    <source>
        <dbReference type="Proteomes" id="UP001066276"/>
    </source>
</evidence>